<dbReference type="CDD" id="cd07402">
    <property type="entry name" value="MPP_GpdQ"/>
    <property type="match status" value="1"/>
</dbReference>
<keyword evidence="1" id="KW-0479">Metal-binding</keyword>
<dbReference type="GO" id="GO:0004112">
    <property type="term" value="F:cyclic-nucleotide phosphodiesterase activity"/>
    <property type="evidence" value="ECO:0007669"/>
    <property type="project" value="InterPro"/>
</dbReference>
<evidence type="ECO:0000256" key="4">
    <source>
        <dbReference type="ARBA" id="ARBA00025742"/>
    </source>
</evidence>
<gene>
    <name evidence="6" type="ORF">H0A68_13605</name>
</gene>
<comment type="similarity">
    <text evidence="4">Belongs to the cyclic nucleotide phosphodiesterase class-III family.</text>
</comment>
<sequence>MLIAQITDLHVHDTGRHTREIQAASHLARCIQDLNALDPRPDLVLVTGDLTDHGQADEYVRLRSLLAALDLPVLLLAGNHDDPAAMRAVFQDHAYLQSDMPFLQYVVDEWPLRIVALDTTIRGRGEGRLCAARLAWLADTLAHSPERPTLIMMHHPPFSTGIRRMDELGLLEGREAFTEIVAQYRNIERILCGHLHRTMFCRVGGTVASTCPGTAHQIALDLRPDHTLSFNFEPPGYQLHWAGPQGLVTHHCVVGDFPGPFPF</sequence>
<evidence type="ECO:0000313" key="7">
    <source>
        <dbReference type="Proteomes" id="UP000580517"/>
    </source>
</evidence>
<dbReference type="InterPro" id="IPR004843">
    <property type="entry name" value="Calcineurin-like_PHP"/>
</dbReference>
<proteinExistence type="inferred from homology"/>
<dbReference type="AlphaFoldDB" id="A0A853FD98"/>
<dbReference type="InterPro" id="IPR026575">
    <property type="entry name" value="GpdQ/CpdA-like"/>
</dbReference>
<accession>A0A853FD98</accession>
<dbReference type="OrthoDB" id="9784378at2"/>
<dbReference type="Pfam" id="PF00149">
    <property type="entry name" value="Metallophos"/>
    <property type="match status" value="1"/>
</dbReference>
<keyword evidence="2" id="KW-0378">Hydrolase</keyword>
<dbReference type="PANTHER" id="PTHR42988:SF2">
    <property type="entry name" value="CYCLIC NUCLEOTIDE PHOSPHODIESTERASE CBUA0032-RELATED"/>
    <property type="match status" value="1"/>
</dbReference>
<evidence type="ECO:0000256" key="1">
    <source>
        <dbReference type="ARBA" id="ARBA00022723"/>
    </source>
</evidence>
<name>A0A853FD98_9BURK</name>
<dbReference type="Proteomes" id="UP000580517">
    <property type="component" value="Unassembled WGS sequence"/>
</dbReference>
<dbReference type="Gene3D" id="3.60.21.40">
    <property type="entry name" value="GpdQ, catalytic alpha/beta sandwich domain"/>
    <property type="match status" value="1"/>
</dbReference>
<evidence type="ECO:0000313" key="6">
    <source>
        <dbReference type="EMBL" id="NYT37917.1"/>
    </source>
</evidence>
<keyword evidence="7" id="KW-1185">Reference proteome</keyword>
<dbReference type="GO" id="GO:0046872">
    <property type="term" value="F:metal ion binding"/>
    <property type="evidence" value="ECO:0007669"/>
    <property type="project" value="UniProtKB-KW"/>
</dbReference>
<dbReference type="InterPro" id="IPR029052">
    <property type="entry name" value="Metallo-depent_PP-like"/>
</dbReference>
<dbReference type="RefSeq" id="WP_129969869.1">
    <property type="nucleotide sequence ID" value="NZ_JACCEW010000004.1"/>
</dbReference>
<dbReference type="InterPro" id="IPR042283">
    <property type="entry name" value="GpdQ_catalytic"/>
</dbReference>
<keyword evidence="3" id="KW-0408">Iron</keyword>
<evidence type="ECO:0000256" key="3">
    <source>
        <dbReference type="ARBA" id="ARBA00023004"/>
    </source>
</evidence>
<dbReference type="InterPro" id="IPR042281">
    <property type="entry name" value="GpdQ_beta-strand"/>
</dbReference>
<feature type="domain" description="Calcineurin-like phosphoesterase" evidence="5">
    <location>
        <begin position="1"/>
        <end position="197"/>
    </location>
</feature>
<evidence type="ECO:0000259" key="5">
    <source>
        <dbReference type="Pfam" id="PF00149"/>
    </source>
</evidence>
<reference evidence="6 7" key="1">
    <citation type="submission" date="2020-07" db="EMBL/GenBank/DDBJ databases">
        <title>Taxonomic revisions and descriptions of new bacterial species based on genomic comparisons in the high-G+C-content subgroup of the family Alcaligenaceae.</title>
        <authorList>
            <person name="Szabo A."/>
            <person name="Felfoldi T."/>
        </authorList>
    </citation>
    <scope>NUCLEOTIDE SEQUENCE [LARGE SCALE GENOMIC DNA]</scope>
    <source>
        <strain evidence="6 7">DSM 25264</strain>
    </source>
</reference>
<evidence type="ECO:0000256" key="2">
    <source>
        <dbReference type="ARBA" id="ARBA00022801"/>
    </source>
</evidence>
<dbReference type="SUPFAM" id="SSF56300">
    <property type="entry name" value="Metallo-dependent phosphatases"/>
    <property type="match status" value="1"/>
</dbReference>
<protein>
    <submittedName>
        <fullName evidence="6">Phosphodiesterase</fullName>
    </submittedName>
</protein>
<dbReference type="EMBL" id="JACCEW010000004">
    <property type="protein sequence ID" value="NYT37917.1"/>
    <property type="molecule type" value="Genomic_DNA"/>
</dbReference>
<dbReference type="InterPro" id="IPR050884">
    <property type="entry name" value="CNP_phosphodiesterase-III"/>
</dbReference>
<dbReference type="Gene3D" id="3.30.750.180">
    <property type="entry name" value="GpdQ, beta-strand dimerisation domain"/>
    <property type="match status" value="1"/>
</dbReference>
<organism evidence="6 7">
    <name type="scientific">Allopusillimonas soli</name>
    <dbReference type="NCBI Taxonomy" id="659016"/>
    <lineage>
        <taxon>Bacteria</taxon>
        <taxon>Pseudomonadati</taxon>
        <taxon>Pseudomonadota</taxon>
        <taxon>Betaproteobacteria</taxon>
        <taxon>Burkholderiales</taxon>
        <taxon>Alcaligenaceae</taxon>
        <taxon>Allopusillimonas</taxon>
    </lineage>
</organism>
<comment type="caution">
    <text evidence="6">The sequence shown here is derived from an EMBL/GenBank/DDBJ whole genome shotgun (WGS) entry which is preliminary data.</text>
</comment>
<dbReference type="PANTHER" id="PTHR42988">
    <property type="entry name" value="PHOSPHOHYDROLASE"/>
    <property type="match status" value="1"/>
</dbReference>